<feature type="region of interest" description="Disordered" evidence="1">
    <location>
        <begin position="1"/>
        <end position="67"/>
    </location>
</feature>
<organism evidence="2 3">
    <name type="scientific">Pandoraea cepalis</name>
    <dbReference type="NCBI Taxonomy" id="2508294"/>
    <lineage>
        <taxon>Bacteria</taxon>
        <taxon>Pseudomonadati</taxon>
        <taxon>Pseudomonadota</taxon>
        <taxon>Betaproteobacteria</taxon>
        <taxon>Burkholderiales</taxon>
        <taxon>Burkholderiaceae</taxon>
        <taxon>Pandoraea</taxon>
    </lineage>
</organism>
<name>A0A5E4UVK6_9BURK</name>
<protein>
    <submittedName>
        <fullName evidence="2">Uncharacterized protein</fullName>
    </submittedName>
</protein>
<dbReference type="AlphaFoldDB" id="A0A5E4UVK6"/>
<evidence type="ECO:0000313" key="3">
    <source>
        <dbReference type="Proteomes" id="UP000396788"/>
    </source>
</evidence>
<reference evidence="2 3" key="1">
    <citation type="submission" date="2019-08" db="EMBL/GenBank/DDBJ databases">
        <authorList>
            <person name="Peeters C."/>
        </authorList>
    </citation>
    <scope>NUCLEOTIDE SEQUENCE [LARGE SCALE GENOMIC DNA]</scope>
    <source>
        <strain evidence="2 3">LMG 31107</strain>
    </source>
</reference>
<accession>A0A5E4UVK6</accession>
<feature type="compositionally biased region" description="Polar residues" evidence="1">
    <location>
        <begin position="1"/>
        <end position="13"/>
    </location>
</feature>
<sequence>MSDTQTRKPVQQKSEPEDVVERDLDEALEETFPASDPVSIEIDKPKRAPKSTLGDSAGPAGGAGGRK</sequence>
<gene>
    <name evidence="2" type="ORF">PCE31107_02221</name>
</gene>
<dbReference type="EMBL" id="CABPRY010000003">
    <property type="protein sequence ID" value="VVE02510.1"/>
    <property type="molecule type" value="Genomic_DNA"/>
</dbReference>
<evidence type="ECO:0000256" key="1">
    <source>
        <dbReference type="SAM" id="MobiDB-lite"/>
    </source>
</evidence>
<evidence type="ECO:0000313" key="2">
    <source>
        <dbReference type="EMBL" id="VVE02510.1"/>
    </source>
</evidence>
<dbReference type="RefSeq" id="WP_150608375.1">
    <property type="nucleotide sequence ID" value="NZ_CABPRY010000003.1"/>
</dbReference>
<proteinExistence type="predicted"/>
<dbReference type="Proteomes" id="UP000396788">
    <property type="component" value="Unassembled WGS sequence"/>
</dbReference>